<sequence length="523" mass="54678">MTPTVAQYCKVTVAAMDSQQVDRKVLVACQQLPLSEDAAALYFTLLNPPQEEYLCTLVLKPLPLCACAVYNEDDPSETLWYAVLNDHKAQVELAIAEGADLEVKLGHHHDTPLTLAAKNGYLDVVETLIAAGADVDSTRDDGATPLCAAAEKNHAGVVLALLRADAKVDKPKTSGITPLLAASRSGYVEVVQSLIRAGADVNLEQNTGTTPLMAASWEGHADVVSVLLDAGADPNKDSYCPPIVCAATYAHLEAVVVLLDSEGLDVDGRRDHDGATALIAATHSTSPRRAAVVAALIVKGADLELKSRTNGTTALYEAAQRGHLDVVMELIGGRADLNEEKAGSLETPLFAATAGGHVDVVRALLVAGAGPDIRSHEGLTPLIVAARRGDSDVVETLLEGGADPIKWDERGMAPLHRASNTIGPDSERIVLLLVRRGGNVNAVDNEGNTPLMFAAYFGNLGAARILVGEGAGVGAQNGVGGTAVDLICDCRLDVDRLDAPQCPAGGCDVEGTESRIRTLLLAD</sequence>
<dbReference type="Pfam" id="PF00023">
    <property type="entry name" value="Ank"/>
    <property type="match status" value="2"/>
</dbReference>
<accession>A0A8S1IUM3</accession>
<feature type="repeat" description="ANK" evidence="3">
    <location>
        <begin position="174"/>
        <end position="206"/>
    </location>
</feature>
<dbReference type="GO" id="GO:0004842">
    <property type="term" value="F:ubiquitin-protein transferase activity"/>
    <property type="evidence" value="ECO:0007669"/>
    <property type="project" value="TreeGrafter"/>
</dbReference>
<feature type="repeat" description="ANK" evidence="3">
    <location>
        <begin position="141"/>
        <end position="173"/>
    </location>
</feature>
<dbReference type="PANTHER" id="PTHR24171">
    <property type="entry name" value="ANKYRIN REPEAT DOMAIN-CONTAINING PROTEIN 39-RELATED"/>
    <property type="match status" value="1"/>
</dbReference>
<dbReference type="OrthoDB" id="504812at2759"/>
<dbReference type="PANTHER" id="PTHR24171:SF8">
    <property type="entry name" value="BRCA1-ASSOCIATED RING DOMAIN PROTEIN 1"/>
    <property type="match status" value="1"/>
</dbReference>
<proteinExistence type="predicted"/>
<feature type="repeat" description="ANK" evidence="3">
    <location>
        <begin position="207"/>
        <end position="239"/>
    </location>
</feature>
<feature type="repeat" description="ANK" evidence="3">
    <location>
        <begin position="377"/>
        <end position="409"/>
    </location>
</feature>
<dbReference type="Pfam" id="PF12796">
    <property type="entry name" value="Ank_2"/>
    <property type="match status" value="3"/>
</dbReference>
<evidence type="ECO:0000313" key="5">
    <source>
        <dbReference type="Proteomes" id="UP000708148"/>
    </source>
</evidence>
<evidence type="ECO:0000256" key="2">
    <source>
        <dbReference type="ARBA" id="ARBA00023043"/>
    </source>
</evidence>
<organism evidence="4 5">
    <name type="scientific">Ostreobium quekettii</name>
    <dbReference type="NCBI Taxonomy" id="121088"/>
    <lineage>
        <taxon>Eukaryota</taxon>
        <taxon>Viridiplantae</taxon>
        <taxon>Chlorophyta</taxon>
        <taxon>core chlorophytes</taxon>
        <taxon>Ulvophyceae</taxon>
        <taxon>TCBD clade</taxon>
        <taxon>Bryopsidales</taxon>
        <taxon>Ostreobineae</taxon>
        <taxon>Ostreobiaceae</taxon>
        <taxon>Ostreobium</taxon>
    </lineage>
</organism>
<keyword evidence="2 3" id="KW-0040">ANK repeat</keyword>
<dbReference type="PROSITE" id="PS50297">
    <property type="entry name" value="ANK_REP_REGION"/>
    <property type="match status" value="8"/>
</dbReference>
<dbReference type="SUPFAM" id="SSF48403">
    <property type="entry name" value="Ankyrin repeat"/>
    <property type="match status" value="2"/>
</dbReference>
<reference evidence="4" key="1">
    <citation type="submission" date="2020-12" db="EMBL/GenBank/DDBJ databases">
        <authorList>
            <person name="Iha C."/>
        </authorList>
    </citation>
    <scope>NUCLEOTIDE SEQUENCE</scope>
</reference>
<dbReference type="AlphaFoldDB" id="A0A8S1IUM3"/>
<protein>
    <recommendedName>
        <fullName evidence="6">Ankyrin repeat protein</fullName>
    </recommendedName>
</protein>
<dbReference type="PROSITE" id="PS50088">
    <property type="entry name" value="ANK_REPEAT"/>
    <property type="match status" value="9"/>
</dbReference>
<feature type="repeat" description="ANK" evidence="3">
    <location>
        <begin position="344"/>
        <end position="376"/>
    </location>
</feature>
<dbReference type="SMART" id="SM00248">
    <property type="entry name" value="ANK"/>
    <property type="match status" value="12"/>
</dbReference>
<evidence type="ECO:0000313" key="4">
    <source>
        <dbReference type="EMBL" id="CAD7698544.1"/>
    </source>
</evidence>
<keyword evidence="1" id="KW-0677">Repeat</keyword>
<evidence type="ECO:0000256" key="1">
    <source>
        <dbReference type="ARBA" id="ARBA00022737"/>
    </source>
</evidence>
<name>A0A8S1IUM3_9CHLO</name>
<dbReference type="InterPro" id="IPR036770">
    <property type="entry name" value="Ankyrin_rpt-contain_sf"/>
</dbReference>
<feature type="repeat" description="ANK" evidence="3">
    <location>
        <begin position="108"/>
        <end position="140"/>
    </location>
</feature>
<dbReference type="Proteomes" id="UP000708148">
    <property type="component" value="Unassembled WGS sequence"/>
</dbReference>
<comment type="caution">
    <text evidence="4">The sequence shown here is derived from an EMBL/GenBank/DDBJ whole genome shotgun (WGS) entry which is preliminary data.</text>
</comment>
<dbReference type="GO" id="GO:0085020">
    <property type="term" value="P:protein K6-linked ubiquitination"/>
    <property type="evidence" value="ECO:0007669"/>
    <property type="project" value="TreeGrafter"/>
</dbReference>
<dbReference type="InterPro" id="IPR002110">
    <property type="entry name" value="Ankyrin_rpt"/>
</dbReference>
<keyword evidence="5" id="KW-1185">Reference proteome</keyword>
<feature type="repeat" description="ANK" evidence="3">
    <location>
        <begin position="446"/>
        <end position="478"/>
    </location>
</feature>
<feature type="repeat" description="ANK" evidence="3">
    <location>
        <begin position="410"/>
        <end position="445"/>
    </location>
</feature>
<dbReference type="EMBL" id="CAJHUC010000848">
    <property type="protein sequence ID" value="CAD7698544.1"/>
    <property type="molecule type" value="Genomic_DNA"/>
</dbReference>
<dbReference type="PRINTS" id="PR01415">
    <property type="entry name" value="ANKYRIN"/>
</dbReference>
<evidence type="ECO:0000256" key="3">
    <source>
        <dbReference type="PROSITE-ProRule" id="PRU00023"/>
    </source>
</evidence>
<evidence type="ECO:0008006" key="6">
    <source>
        <dbReference type="Google" id="ProtNLM"/>
    </source>
</evidence>
<feature type="repeat" description="ANK" evidence="3">
    <location>
        <begin position="310"/>
        <end position="342"/>
    </location>
</feature>
<dbReference type="Gene3D" id="1.25.40.20">
    <property type="entry name" value="Ankyrin repeat-containing domain"/>
    <property type="match status" value="4"/>
</dbReference>
<gene>
    <name evidence="4" type="ORF">OSTQU699_LOCUS3905</name>
</gene>